<feature type="domain" description="Rhodanese" evidence="4">
    <location>
        <begin position="305"/>
        <end position="426"/>
    </location>
</feature>
<dbReference type="GO" id="GO:0004792">
    <property type="term" value="F:thiosulfate-cyanide sulfurtransferase activity"/>
    <property type="evidence" value="ECO:0007669"/>
    <property type="project" value="InterPro"/>
</dbReference>
<dbReference type="PROSITE" id="PS00380">
    <property type="entry name" value="RHODANESE_1"/>
    <property type="match status" value="1"/>
</dbReference>
<dbReference type="PANTHER" id="PTHR11364:SF27">
    <property type="entry name" value="SULFURTRANSFERASE"/>
    <property type="match status" value="1"/>
</dbReference>
<organism evidence="5 6">
    <name type="scientific">Aeromonas schubertii</name>
    <dbReference type="NCBI Taxonomy" id="652"/>
    <lineage>
        <taxon>Bacteria</taxon>
        <taxon>Pseudomonadati</taxon>
        <taxon>Pseudomonadota</taxon>
        <taxon>Gammaproteobacteria</taxon>
        <taxon>Aeromonadales</taxon>
        <taxon>Aeromonadaceae</taxon>
        <taxon>Aeromonas</taxon>
    </lineage>
</organism>
<evidence type="ECO:0000256" key="3">
    <source>
        <dbReference type="SAM" id="SignalP"/>
    </source>
</evidence>
<dbReference type="InterPro" id="IPR001763">
    <property type="entry name" value="Rhodanese-like_dom"/>
</dbReference>
<dbReference type="PATRIC" id="fig|652.5.peg.3939"/>
<dbReference type="CDD" id="cd01448">
    <property type="entry name" value="TST_Repeat_1"/>
    <property type="match status" value="1"/>
</dbReference>
<accession>A0A0S2SDY5</accession>
<dbReference type="EMBL" id="CP013067">
    <property type="protein sequence ID" value="ALP39898.1"/>
    <property type="molecule type" value="Genomic_DNA"/>
</dbReference>
<dbReference type="Proteomes" id="UP000058114">
    <property type="component" value="Chromosome"/>
</dbReference>
<feature type="signal peptide" evidence="3">
    <location>
        <begin position="1"/>
        <end position="25"/>
    </location>
</feature>
<gene>
    <name evidence="5" type="primary">ynjE</name>
    <name evidence="5" type="ORF">WL1483_479</name>
</gene>
<reference evidence="5 6" key="2">
    <citation type="journal article" date="2016" name="Genome Announc.">
        <title>Complete Genome Sequence of the Highly Virulent Aeromonas schubertii Strain WL1483, Isolated from Diseased Snakehead Fish (Channa argus) in China.</title>
        <authorList>
            <person name="Liu L."/>
            <person name="Li N."/>
            <person name="Zhang D."/>
            <person name="Fu X."/>
            <person name="Shi C."/>
            <person name="Lin Q."/>
            <person name="Hao G."/>
        </authorList>
    </citation>
    <scope>NUCLEOTIDE SEQUENCE [LARGE SCALE GENOMIC DNA]</scope>
    <source>
        <strain evidence="5 6">WL1483</strain>
    </source>
</reference>
<keyword evidence="3" id="KW-0732">Signal</keyword>
<evidence type="ECO:0000313" key="6">
    <source>
        <dbReference type="Proteomes" id="UP000058114"/>
    </source>
</evidence>
<dbReference type="Gene3D" id="3.40.250.10">
    <property type="entry name" value="Rhodanese-like domain"/>
    <property type="match status" value="3"/>
</dbReference>
<protein>
    <submittedName>
        <fullName evidence="5">Thiosulfate sulfurtransferase</fullName>
    </submittedName>
</protein>
<dbReference type="PANTHER" id="PTHR11364">
    <property type="entry name" value="THIOSULFATE SULFERTANSFERASE"/>
    <property type="match status" value="1"/>
</dbReference>
<evidence type="ECO:0000313" key="5">
    <source>
        <dbReference type="EMBL" id="ALP39898.1"/>
    </source>
</evidence>
<dbReference type="SUPFAM" id="SSF52821">
    <property type="entry name" value="Rhodanese/Cell cycle control phosphatase"/>
    <property type="match status" value="3"/>
</dbReference>
<dbReference type="CDD" id="cd01449">
    <property type="entry name" value="TST_Repeat_2"/>
    <property type="match status" value="1"/>
</dbReference>
<dbReference type="PROSITE" id="PS50206">
    <property type="entry name" value="RHODANESE_3"/>
    <property type="match status" value="3"/>
</dbReference>
<dbReference type="Pfam" id="PF00581">
    <property type="entry name" value="Rhodanese"/>
    <property type="match status" value="3"/>
</dbReference>
<evidence type="ECO:0000256" key="1">
    <source>
        <dbReference type="ARBA" id="ARBA00022679"/>
    </source>
</evidence>
<dbReference type="KEGG" id="asr:WL1483_479"/>
<dbReference type="InterPro" id="IPR045078">
    <property type="entry name" value="TST/MPST-like"/>
</dbReference>
<evidence type="ECO:0000256" key="2">
    <source>
        <dbReference type="ARBA" id="ARBA00022737"/>
    </source>
</evidence>
<feature type="domain" description="Rhodanese" evidence="4">
    <location>
        <begin position="162"/>
        <end position="268"/>
    </location>
</feature>
<name>A0A0S2SDY5_9GAMM</name>
<evidence type="ECO:0000259" key="4">
    <source>
        <dbReference type="PROSITE" id="PS50206"/>
    </source>
</evidence>
<feature type="chain" id="PRO_5006604284" evidence="3">
    <location>
        <begin position="26"/>
        <end position="433"/>
    </location>
</feature>
<reference evidence="6" key="1">
    <citation type="submission" date="2015-10" db="EMBL/GenBank/DDBJ databases">
        <title>Complete Genome Sequence of Aeromonas schubertii strain WL1483.</title>
        <authorList>
            <person name="Liu L."/>
        </authorList>
    </citation>
    <scope>NUCLEOTIDE SEQUENCE [LARGE SCALE GENOMIC DNA]</scope>
    <source>
        <strain evidence="6">WL1483</strain>
    </source>
</reference>
<sequence>MMKINLVRLTTLLCAGLAWSAGALAGELLTLSYQEAHTRGAGIIDARPSNLYQGWPAAGEQVGGHVKGAANLSGDWKIPEDQWPRLLAEKGLDKNKPVALYGDKRQVAEIAMMLEKQHGFTQLYELSDWQKAPLERLPRWRQLVYPQWLEALRKGEKVVAAPKGEWRLFEVDWGAPKAFLIGHIPGAGYIDTNGLEAEPLWNKVSDDKLEKLLLEKGIRHDTTVILYSRNTMAAARAAHLMLYAGVKDVRLLDGGFNAWTNQYMRMLPTETGLPHDYPAAKAFGVKIPLHPEYLTDVPGAKQVLAAKDGALVSVRSWPEFIGETSGYSYIEPKGEIPGAKWGHAGADANDMSDYHNPDGTMKDASQILAMWQQWGITADKQAAFYCGTGWRASEAFFYAWLMDWRRISVYDGGWYEWSADPKNPVVTGERQPG</sequence>
<dbReference type="CDD" id="cd00158">
    <property type="entry name" value="RHOD"/>
    <property type="match status" value="1"/>
</dbReference>
<dbReference type="AlphaFoldDB" id="A0A0S2SDY5"/>
<dbReference type="SMART" id="SM00450">
    <property type="entry name" value="RHOD"/>
    <property type="match status" value="3"/>
</dbReference>
<keyword evidence="2" id="KW-0677">Repeat</keyword>
<dbReference type="InterPro" id="IPR001307">
    <property type="entry name" value="Thiosulphate_STrfase_CS"/>
</dbReference>
<keyword evidence="1 5" id="KW-0808">Transferase</keyword>
<proteinExistence type="predicted"/>
<dbReference type="InterPro" id="IPR036873">
    <property type="entry name" value="Rhodanese-like_dom_sf"/>
</dbReference>
<feature type="domain" description="Rhodanese" evidence="4">
    <location>
        <begin position="43"/>
        <end position="138"/>
    </location>
</feature>